<evidence type="ECO:0000256" key="1">
    <source>
        <dbReference type="SAM" id="Phobius"/>
    </source>
</evidence>
<dbReference type="Proteomes" id="UP001215097">
    <property type="component" value="Chromosome"/>
</dbReference>
<evidence type="ECO:0000313" key="3">
    <source>
        <dbReference type="Proteomes" id="UP001215097"/>
    </source>
</evidence>
<dbReference type="RefSeq" id="WP_282216607.1">
    <property type="nucleotide sequence ID" value="NZ_BAAAUN010000002.1"/>
</dbReference>
<protein>
    <recommendedName>
        <fullName evidence="4">Major facilitator superfamily (MFS) profile domain-containing protein</fullName>
    </recommendedName>
</protein>
<evidence type="ECO:0008006" key="4">
    <source>
        <dbReference type="Google" id="ProtNLM"/>
    </source>
</evidence>
<keyword evidence="1" id="KW-0472">Membrane</keyword>
<keyword evidence="1" id="KW-0812">Transmembrane</keyword>
<organism evidence="2 3">
    <name type="scientific">Microbacterium luteolum</name>
    <name type="common">Aureobacterium luteolum</name>
    <dbReference type="NCBI Taxonomy" id="69367"/>
    <lineage>
        <taxon>Bacteria</taxon>
        <taxon>Bacillati</taxon>
        <taxon>Actinomycetota</taxon>
        <taxon>Actinomycetes</taxon>
        <taxon>Micrococcales</taxon>
        <taxon>Microbacteriaceae</taxon>
        <taxon>Microbacterium</taxon>
    </lineage>
</organism>
<sequence length="104" mass="10731">MTSTPSPAVGRGVRIVGIVLTVLVGAPFLLFAWMALRSRFGLGSADPHGYALIFGTFLALVAGIALALVVPLMFRSGQRGSAYLGSLIVYVLVAAALIVSLLTA</sequence>
<feature type="transmembrane region" description="Helical" evidence="1">
    <location>
        <begin position="12"/>
        <end position="36"/>
    </location>
</feature>
<name>A0ABY7XKV0_MICLT</name>
<keyword evidence="1" id="KW-1133">Transmembrane helix</keyword>
<keyword evidence="3" id="KW-1185">Reference proteome</keyword>
<dbReference type="EMBL" id="CP078075">
    <property type="protein sequence ID" value="WDM42750.1"/>
    <property type="molecule type" value="Genomic_DNA"/>
</dbReference>
<accession>A0ABY7XKV0</accession>
<gene>
    <name evidence="2" type="ORF">KV395_05470</name>
</gene>
<reference evidence="2 3" key="1">
    <citation type="submission" date="2021-06" db="EMBL/GenBank/DDBJ databases">
        <title>Genome-based taxonomic framework of Microbacterium strains isolated from marine environment, the description of four new species and reclassification of four preexisting species.</title>
        <authorList>
            <person name="Lee S.D."/>
            <person name="Kim S.-M."/>
            <person name="Byeon Y.-S."/>
            <person name="Yang H.L."/>
            <person name="Kim I.S."/>
        </authorList>
    </citation>
    <scope>NUCLEOTIDE SEQUENCE [LARGE SCALE GENOMIC DNA]</scope>
    <source>
        <strain evidence="2 3">KACC 14465</strain>
    </source>
</reference>
<proteinExistence type="predicted"/>
<feature type="transmembrane region" description="Helical" evidence="1">
    <location>
        <begin position="48"/>
        <end position="70"/>
    </location>
</feature>
<evidence type="ECO:0000313" key="2">
    <source>
        <dbReference type="EMBL" id="WDM42750.1"/>
    </source>
</evidence>
<feature type="transmembrane region" description="Helical" evidence="1">
    <location>
        <begin position="82"/>
        <end position="102"/>
    </location>
</feature>